<evidence type="ECO:0000313" key="3">
    <source>
        <dbReference type="Proteomes" id="UP001152607"/>
    </source>
</evidence>
<comment type="caution">
    <text evidence="2">The sequence shown here is derived from an EMBL/GenBank/DDBJ whole genome shotgun (WGS) entry which is preliminary data.</text>
</comment>
<keyword evidence="1" id="KW-0472">Membrane</keyword>
<organism evidence="2 3">
    <name type="scientific">Periconia digitata</name>
    <dbReference type="NCBI Taxonomy" id="1303443"/>
    <lineage>
        <taxon>Eukaryota</taxon>
        <taxon>Fungi</taxon>
        <taxon>Dikarya</taxon>
        <taxon>Ascomycota</taxon>
        <taxon>Pezizomycotina</taxon>
        <taxon>Dothideomycetes</taxon>
        <taxon>Pleosporomycetidae</taxon>
        <taxon>Pleosporales</taxon>
        <taxon>Massarineae</taxon>
        <taxon>Periconiaceae</taxon>
        <taxon>Periconia</taxon>
    </lineage>
</organism>
<name>A0A9W4UHB0_9PLEO</name>
<evidence type="ECO:0000256" key="1">
    <source>
        <dbReference type="SAM" id="Phobius"/>
    </source>
</evidence>
<feature type="transmembrane region" description="Helical" evidence="1">
    <location>
        <begin position="76"/>
        <end position="99"/>
    </location>
</feature>
<proteinExistence type="predicted"/>
<dbReference type="Proteomes" id="UP001152607">
    <property type="component" value="Unassembled WGS sequence"/>
</dbReference>
<keyword evidence="3" id="KW-1185">Reference proteome</keyword>
<dbReference type="AlphaFoldDB" id="A0A9W4UHB0"/>
<gene>
    <name evidence="2" type="ORF">PDIGIT_LOCUS9288</name>
</gene>
<sequence length="174" mass="19674">MNTSKPADPTSSSQTFQQRTCPNMRSCWNFSYHSFSLRTSDRRTLYRRISMIVILLTRLALSIISIFFHLWGGELISVIVGSILTVLGFLFVAWCLTVIGEAQGGRKVMGLMIRRGALDIFLWIVAEVHVALLIIGAFFGFGNWMSITWTVMWLVIFGAAWVCTWTPDEAESQV</sequence>
<reference evidence="2" key="1">
    <citation type="submission" date="2023-01" db="EMBL/GenBank/DDBJ databases">
        <authorList>
            <person name="Van Ghelder C."/>
            <person name="Rancurel C."/>
        </authorList>
    </citation>
    <scope>NUCLEOTIDE SEQUENCE</scope>
    <source>
        <strain evidence="2">CNCM I-4278</strain>
    </source>
</reference>
<dbReference type="EMBL" id="CAOQHR010000006">
    <property type="protein sequence ID" value="CAI6336196.1"/>
    <property type="molecule type" value="Genomic_DNA"/>
</dbReference>
<evidence type="ECO:0000313" key="2">
    <source>
        <dbReference type="EMBL" id="CAI6336196.1"/>
    </source>
</evidence>
<feature type="transmembrane region" description="Helical" evidence="1">
    <location>
        <begin position="49"/>
        <end position="70"/>
    </location>
</feature>
<accession>A0A9W4UHB0</accession>
<feature type="transmembrane region" description="Helical" evidence="1">
    <location>
        <begin position="147"/>
        <end position="166"/>
    </location>
</feature>
<keyword evidence="1" id="KW-1133">Transmembrane helix</keyword>
<protein>
    <submittedName>
        <fullName evidence="2">Uncharacterized protein</fullName>
    </submittedName>
</protein>
<feature type="transmembrane region" description="Helical" evidence="1">
    <location>
        <begin position="120"/>
        <end position="141"/>
    </location>
</feature>
<keyword evidence="1" id="KW-0812">Transmembrane</keyword>
<dbReference type="OrthoDB" id="3750908at2759"/>